<dbReference type="EMBL" id="OX365700">
    <property type="protein sequence ID" value="CAI4033807.1"/>
    <property type="molecule type" value="Genomic_DNA"/>
</dbReference>
<dbReference type="Gene3D" id="2.30.110.10">
    <property type="entry name" value="Electron Transport, Fmn-binding Protein, Chain A"/>
    <property type="match status" value="2"/>
</dbReference>
<feature type="domain" description="Pyridoxamine 5'-phosphate oxidase N-terminal" evidence="1">
    <location>
        <begin position="34"/>
        <end position="138"/>
    </location>
</feature>
<feature type="domain" description="Pyridoxamine 5'-phosphate oxidase N-terminal" evidence="1">
    <location>
        <begin position="170"/>
        <end position="273"/>
    </location>
</feature>
<dbReference type="PANTHER" id="PTHR42815:SF2">
    <property type="entry name" value="FAD-BINDING, PUTATIVE (AFU_ORTHOLOGUE AFUA_6G07600)-RELATED"/>
    <property type="match status" value="1"/>
</dbReference>
<dbReference type="AlphaFoldDB" id="A0AA86N396"/>
<dbReference type="SUPFAM" id="SSF50475">
    <property type="entry name" value="FMN-binding split barrel"/>
    <property type="match status" value="2"/>
</dbReference>
<keyword evidence="3" id="KW-1185">Reference proteome</keyword>
<evidence type="ECO:0000313" key="2">
    <source>
        <dbReference type="EMBL" id="CAI4033807.1"/>
    </source>
</evidence>
<gene>
    <name evidence="2" type="ORF">DNFV4_04249</name>
</gene>
<evidence type="ECO:0000259" key="1">
    <source>
        <dbReference type="Pfam" id="PF01243"/>
    </source>
</evidence>
<dbReference type="InterPro" id="IPR012349">
    <property type="entry name" value="Split_barrel_FMN-bd"/>
</dbReference>
<protein>
    <recommendedName>
        <fullName evidence="1">Pyridoxamine 5'-phosphate oxidase N-terminal domain-containing protein</fullName>
    </recommendedName>
</protein>
<proteinExistence type="predicted"/>
<evidence type="ECO:0000313" key="3">
    <source>
        <dbReference type="Proteomes" id="UP001179121"/>
    </source>
</evidence>
<dbReference type="Proteomes" id="UP001179121">
    <property type="component" value="Chromosome"/>
</dbReference>
<dbReference type="RefSeq" id="WP_289271237.1">
    <property type="nucleotide sequence ID" value="NZ_OX365700.1"/>
</dbReference>
<name>A0AA86N396_9BACT</name>
<accession>A0AA86N396</accession>
<sequence>MTSPYHEGELAVQARAGVQEMASRVGRSIGSTIPPAAQDFLGRQPMVIVGTVDRDGFPWATLATGKPGFMQASDERRVSIAAQPPAGDPMVENIGSNGQVGLIAIDPATRRRMRVNGRAEVGPDGTIVIQAQQVYANCPKYIQARAWGLSDRSAPSARRVSDDAELNPVQQRWIREADTFFIASNHERGGVDVSHRGGHPGFVQVLNERVLMWPDYAGNMMFQTLGNLAVNPKAGLLFLDFNGGGTLQLTGRADILWDGARRAGFPGAERVVEFHVERVVETAQASSLRWRFVDYSPFNPSIMKS</sequence>
<dbReference type="PANTHER" id="PTHR42815">
    <property type="entry name" value="FAD-BINDING, PUTATIVE (AFU_ORTHOLOGUE AFUA_6G07600)-RELATED"/>
    <property type="match status" value="1"/>
</dbReference>
<dbReference type="Pfam" id="PF01243">
    <property type="entry name" value="PNPOx_N"/>
    <property type="match status" value="2"/>
</dbReference>
<dbReference type="InterPro" id="IPR011576">
    <property type="entry name" value="Pyridox_Oxase_N"/>
</dbReference>
<organism evidence="2 3">
    <name type="scientific">Nitrospira tepida</name>
    <dbReference type="NCBI Taxonomy" id="2973512"/>
    <lineage>
        <taxon>Bacteria</taxon>
        <taxon>Pseudomonadati</taxon>
        <taxon>Nitrospirota</taxon>
        <taxon>Nitrospiria</taxon>
        <taxon>Nitrospirales</taxon>
        <taxon>Nitrospiraceae</taxon>
        <taxon>Nitrospira</taxon>
    </lineage>
</organism>
<dbReference type="KEGG" id="nti:DNFV4_04249"/>
<reference evidence="2" key="1">
    <citation type="submission" date="2022-10" db="EMBL/GenBank/DDBJ databases">
        <authorList>
            <person name="Koch H."/>
        </authorList>
    </citation>
    <scope>NUCLEOTIDE SEQUENCE</scope>
    <source>
        <strain evidence="2">DNF</strain>
    </source>
</reference>